<organism evidence="1">
    <name type="scientific">marine metagenome</name>
    <dbReference type="NCBI Taxonomy" id="408172"/>
    <lineage>
        <taxon>unclassified sequences</taxon>
        <taxon>metagenomes</taxon>
        <taxon>ecological metagenomes</taxon>
    </lineage>
</organism>
<name>A0A382IBQ3_9ZZZZ</name>
<accession>A0A382IBQ3</accession>
<dbReference type="EMBL" id="UINC01066382">
    <property type="protein sequence ID" value="SVB97036.1"/>
    <property type="molecule type" value="Genomic_DNA"/>
</dbReference>
<evidence type="ECO:0000313" key="1">
    <source>
        <dbReference type="EMBL" id="SVB97036.1"/>
    </source>
</evidence>
<protein>
    <submittedName>
        <fullName evidence="1">Uncharacterized protein</fullName>
    </submittedName>
</protein>
<dbReference type="AlphaFoldDB" id="A0A382IBQ3"/>
<gene>
    <name evidence="1" type="ORF">METZ01_LOCUS249890</name>
</gene>
<reference evidence="1" key="1">
    <citation type="submission" date="2018-05" db="EMBL/GenBank/DDBJ databases">
        <authorList>
            <person name="Lanie J.A."/>
            <person name="Ng W.-L."/>
            <person name="Kazmierczak K.M."/>
            <person name="Andrzejewski T.M."/>
            <person name="Davidsen T.M."/>
            <person name="Wayne K.J."/>
            <person name="Tettelin H."/>
            <person name="Glass J.I."/>
            <person name="Rusch D."/>
            <person name="Podicherti R."/>
            <person name="Tsui H.-C.T."/>
            <person name="Winkler M.E."/>
        </authorList>
    </citation>
    <scope>NUCLEOTIDE SEQUENCE</scope>
</reference>
<sequence length="293" mass="33026">VFTANPIEKLVELLRRRGATLWHACQFQDFVSYLEIGGIPSRELLEQRGQEFTPFDTDSRDKENGVWDKVFINLADFGDGFAKDSKCTPNAFGPIALEVAPGALLDGVTDVAICLRSAGALGFCRDKAALGSLKEVELLFYDELSPDLRFAKDLKEIFPSAAMQPEVSCTIPAGFIPMRYVDEVHVDPYKFGKKSLLFHVEEQIDEHGYGDHGDQDHLRATERWAKGGRRRLYKELLDVLLTDVPSLSELMTDSSRSPLFLEWCRDIGESGLGWQFRRYAKYLRAGTILPLKD</sequence>
<proteinExistence type="predicted"/>
<feature type="non-terminal residue" evidence="1">
    <location>
        <position position="1"/>
    </location>
</feature>